<gene>
    <name evidence="3" type="ORF">ACFSYJ_01970</name>
</gene>
<protein>
    <submittedName>
        <fullName evidence="3">FHA domain-containing protein</fullName>
    </submittedName>
</protein>
<dbReference type="SUPFAM" id="SSF49879">
    <property type="entry name" value="SMAD/FHA domain"/>
    <property type="match status" value="1"/>
</dbReference>
<evidence type="ECO:0000259" key="2">
    <source>
        <dbReference type="PROSITE" id="PS50006"/>
    </source>
</evidence>
<comment type="caution">
    <text evidence="3">The sequence shown here is derived from an EMBL/GenBank/DDBJ whole genome shotgun (WGS) entry which is preliminary data.</text>
</comment>
<dbReference type="CDD" id="cd00060">
    <property type="entry name" value="FHA"/>
    <property type="match status" value="1"/>
</dbReference>
<feature type="domain" description="FHA" evidence="2">
    <location>
        <begin position="54"/>
        <end position="105"/>
    </location>
</feature>
<evidence type="ECO:0000313" key="3">
    <source>
        <dbReference type="EMBL" id="MFD2457342.1"/>
    </source>
</evidence>
<reference evidence="4" key="1">
    <citation type="journal article" date="2019" name="Int. J. Syst. Evol. Microbiol.">
        <title>The Global Catalogue of Microorganisms (GCM) 10K type strain sequencing project: providing services to taxonomists for standard genome sequencing and annotation.</title>
        <authorList>
            <consortium name="The Broad Institute Genomics Platform"/>
            <consortium name="The Broad Institute Genome Sequencing Center for Infectious Disease"/>
            <person name="Wu L."/>
            <person name="Ma J."/>
        </authorList>
    </citation>
    <scope>NUCLEOTIDE SEQUENCE [LARGE SCALE GENOMIC DNA]</scope>
    <source>
        <strain evidence="4">CGMCC 4.7643</strain>
    </source>
</reference>
<proteinExistence type="predicted"/>
<evidence type="ECO:0000256" key="1">
    <source>
        <dbReference type="ARBA" id="ARBA00022553"/>
    </source>
</evidence>
<dbReference type="InterPro" id="IPR000253">
    <property type="entry name" value="FHA_dom"/>
</dbReference>
<keyword evidence="1" id="KW-0597">Phosphoprotein</keyword>
<dbReference type="PROSITE" id="PS50006">
    <property type="entry name" value="FHA_DOMAIN"/>
    <property type="match status" value="1"/>
</dbReference>
<sequence length="268" mass="29543">MPETPQTLRPRGGRLLSASHESLARGITSTPPGAVSALSLTGGVSWGPKEGRRLIFGRNRPEVHVCLGENDLRVSRHHGTLTCESGRWWVSNHGGVPIRLAGSRLLFRDEDQVPLDTGYTPLFVRGSGSREHLLEIYVSGPDGGMPQPQYSRQTCPGEVYPLSPAERLALVALGQRYLLHEARPQPWSWKDTAQLLAEIQPGFGWKSRRVEELVGEVRLRLSRAGVPGLTRDEVPEPLGNALNHNLLTELLMSATLVPRDLDLLDEPE</sequence>
<dbReference type="Gene3D" id="2.60.200.20">
    <property type="match status" value="1"/>
</dbReference>
<accession>A0ABW5G771</accession>
<dbReference type="InterPro" id="IPR008984">
    <property type="entry name" value="SMAD_FHA_dom_sf"/>
</dbReference>
<name>A0ABW5G771_9PSEU</name>
<evidence type="ECO:0000313" key="4">
    <source>
        <dbReference type="Proteomes" id="UP001597419"/>
    </source>
</evidence>
<dbReference type="Proteomes" id="UP001597419">
    <property type="component" value="Unassembled WGS sequence"/>
</dbReference>
<organism evidence="3 4">
    <name type="scientific">Amycolatopsis samaneae</name>
    <dbReference type="NCBI Taxonomy" id="664691"/>
    <lineage>
        <taxon>Bacteria</taxon>
        <taxon>Bacillati</taxon>
        <taxon>Actinomycetota</taxon>
        <taxon>Actinomycetes</taxon>
        <taxon>Pseudonocardiales</taxon>
        <taxon>Pseudonocardiaceae</taxon>
        <taxon>Amycolatopsis</taxon>
    </lineage>
</organism>
<keyword evidence="4" id="KW-1185">Reference proteome</keyword>
<dbReference type="RefSeq" id="WP_345388571.1">
    <property type="nucleotide sequence ID" value="NZ_BAABHG010000003.1"/>
</dbReference>
<dbReference type="EMBL" id="JBHUKU010000002">
    <property type="protein sequence ID" value="MFD2457342.1"/>
    <property type="molecule type" value="Genomic_DNA"/>
</dbReference>